<protein>
    <submittedName>
        <fullName evidence="1">Uncharacterized protein</fullName>
    </submittedName>
</protein>
<dbReference type="EMBL" id="JAIVFQ010000062">
    <property type="protein sequence ID" value="MCC5602940.1"/>
    <property type="molecule type" value="Genomic_DNA"/>
</dbReference>
<dbReference type="Proteomes" id="UP001199525">
    <property type="component" value="Unassembled WGS sequence"/>
</dbReference>
<dbReference type="RefSeq" id="WP_229488470.1">
    <property type="nucleotide sequence ID" value="NZ_JAIVFQ010000062.1"/>
</dbReference>
<sequence>MESEPIWEKEVDRFTLQEYEPKPYSLGCVVIYNGLVYAGDPEDGDIDEMQFSFRDWGMEREEITAEQCFMVCQSLLWSNANVSISTFADCLAYALPDFEQEEDD</sequence>
<evidence type="ECO:0000313" key="2">
    <source>
        <dbReference type="Proteomes" id="UP001199525"/>
    </source>
</evidence>
<reference evidence="1 2" key="1">
    <citation type="journal article" date="2021" name="Microorganisms">
        <title>Genome Evolution of Filamentous Cyanobacterium Nostoc Species: From Facultative Symbiosis to Free Living.</title>
        <authorList>
            <person name="Huo D."/>
            <person name="Li H."/>
            <person name="Cai F."/>
            <person name="Guo X."/>
            <person name="Qiao Z."/>
            <person name="Wang W."/>
            <person name="Yu G."/>
            <person name="Li R."/>
        </authorList>
    </citation>
    <scope>NUCLEOTIDE SEQUENCE [LARGE SCALE GENOMIC DNA]</scope>
    <source>
        <strain evidence="1 2">CHAB 5714</strain>
    </source>
</reference>
<proteinExistence type="predicted"/>
<comment type="caution">
    <text evidence="1">The sequence shown here is derived from an EMBL/GenBank/DDBJ whole genome shotgun (WGS) entry which is preliminary data.</text>
</comment>
<name>A0ABS8IGL0_9NOSO</name>
<organism evidence="1 2">
    <name type="scientific">Nostoc favosum CHAB5714</name>
    <dbReference type="NCBI Taxonomy" id="2780399"/>
    <lineage>
        <taxon>Bacteria</taxon>
        <taxon>Bacillati</taxon>
        <taxon>Cyanobacteriota</taxon>
        <taxon>Cyanophyceae</taxon>
        <taxon>Nostocales</taxon>
        <taxon>Nostocaceae</taxon>
        <taxon>Nostoc</taxon>
        <taxon>Nostoc favosum</taxon>
    </lineage>
</organism>
<gene>
    <name evidence="1" type="ORF">LC586_28055</name>
</gene>
<accession>A0ABS8IGL0</accession>
<evidence type="ECO:0000313" key="1">
    <source>
        <dbReference type="EMBL" id="MCC5602940.1"/>
    </source>
</evidence>
<keyword evidence="2" id="KW-1185">Reference proteome</keyword>